<dbReference type="EMBL" id="MU853834">
    <property type="protein sequence ID" value="KAK3938240.1"/>
    <property type="molecule type" value="Genomic_DNA"/>
</dbReference>
<evidence type="ECO:0000313" key="1">
    <source>
        <dbReference type="EMBL" id="KAK3938240.1"/>
    </source>
</evidence>
<keyword evidence="2" id="KW-1185">Reference proteome</keyword>
<dbReference type="AlphaFoldDB" id="A0AAN6S2N7"/>
<sequence length="584" mass="65552">MVITQQLTPKTFASLPRRGVILPSPDGIYGLYSVSTHGINGKRTEKEWRRLCLKSGLSRPLKCHEQTDDVAWLPPLGDYTRRLIWLRADPDRGVTQLLIVNDVIFPEHVYIASEFKGQVRHLKVRALEDGSVALAVVGQVGEDGGLYNAEAARKASAPKTYHDGMNVPELKHCAKPQRYGVFYTRLIWRDWSESEPDECSGWRAAGPLRNFCAKDISLEAPAGEDALGNFDISPKGIVFVGCRDLGDPAHTRAPDVYYVPIESWDAPVRYKPTKIIVQNDHDHYDNDNIGIVSNPRFSPDGTMIAYLKTSPPETADTRLMMAHVGSCVGFDVWKLVIGLPSSWELVPSSFEFAPTQHKRDSVFIIAEDRGRRSLYELELRHHARPRPLVKNVSVHAFYPIPSDAKDGNTRLLVSASSMVDYGLYMIVDTAEKPEQPRILSSATKNGVKLELSHSKQVSNIWLEGSSETTHAWVVKPGKFDDTKKWPVVLMLPEDAVRDEWNWKWNPALWAEQGSVIVCPSFTTPGERLHQDIINCMDYLPKLMPCIDLDRTVVAGGNVVTWMMLEHPLLAKKFRAIICDGRLLG</sequence>
<evidence type="ECO:0000313" key="2">
    <source>
        <dbReference type="Proteomes" id="UP001303473"/>
    </source>
</evidence>
<name>A0AAN6S2N7_9PEZI</name>
<dbReference type="InterPro" id="IPR029058">
    <property type="entry name" value="AB_hydrolase_fold"/>
</dbReference>
<gene>
    <name evidence="1" type="ORF">QBC46DRAFT_168946</name>
</gene>
<reference evidence="2" key="1">
    <citation type="journal article" date="2023" name="Mol. Phylogenet. Evol.">
        <title>Genome-scale phylogeny and comparative genomics of the fungal order Sordariales.</title>
        <authorList>
            <person name="Hensen N."/>
            <person name="Bonometti L."/>
            <person name="Westerberg I."/>
            <person name="Brannstrom I.O."/>
            <person name="Guillou S."/>
            <person name="Cros-Aarteil S."/>
            <person name="Calhoun S."/>
            <person name="Haridas S."/>
            <person name="Kuo A."/>
            <person name="Mondo S."/>
            <person name="Pangilinan J."/>
            <person name="Riley R."/>
            <person name="LaButti K."/>
            <person name="Andreopoulos B."/>
            <person name="Lipzen A."/>
            <person name="Chen C."/>
            <person name="Yan M."/>
            <person name="Daum C."/>
            <person name="Ng V."/>
            <person name="Clum A."/>
            <person name="Steindorff A."/>
            <person name="Ohm R.A."/>
            <person name="Martin F."/>
            <person name="Silar P."/>
            <person name="Natvig D.O."/>
            <person name="Lalanne C."/>
            <person name="Gautier V."/>
            <person name="Ament-Velasquez S.L."/>
            <person name="Kruys A."/>
            <person name="Hutchinson M.I."/>
            <person name="Powell A.J."/>
            <person name="Barry K."/>
            <person name="Miller A.N."/>
            <person name="Grigoriev I.V."/>
            <person name="Debuchy R."/>
            <person name="Gladieux P."/>
            <person name="Hiltunen Thoren M."/>
            <person name="Johannesson H."/>
        </authorList>
    </citation>
    <scope>NUCLEOTIDE SEQUENCE [LARGE SCALE GENOMIC DNA]</scope>
    <source>
        <strain evidence="2">CBS 340.73</strain>
    </source>
</reference>
<comment type="caution">
    <text evidence="1">The sequence shown here is derived from an EMBL/GenBank/DDBJ whole genome shotgun (WGS) entry which is preliminary data.</text>
</comment>
<dbReference type="Proteomes" id="UP001303473">
    <property type="component" value="Unassembled WGS sequence"/>
</dbReference>
<proteinExistence type="predicted"/>
<protein>
    <submittedName>
        <fullName evidence="1">Prolyl oligopeptidase</fullName>
    </submittedName>
</protein>
<accession>A0AAN6S2N7</accession>
<organism evidence="1 2">
    <name type="scientific">Diplogelasinospora grovesii</name>
    <dbReference type="NCBI Taxonomy" id="303347"/>
    <lineage>
        <taxon>Eukaryota</taxon>
        <taxon>Fungi</taxon>
        <taxon>Dikarya</taxon>
        <taxon>Ascomycota</taxon>
        <taxon>Pezizomycotina</taxon>
        <taxon>Sordariomycetes</taxon>
        <taxon>Sordariomycetidae</taxon>
        <taxon>Sordariales</taxon>
        <taxon>Diplogelasinosporaceae</taxon>
        <taxon>Diplogelasinospora</taxon>
    </lineage>
</organism>
<dbReference type="SUPFAM" id="SSF82171">
    <property type="entry name" value="DPP6 N-terminal domain-like"/>
    <property type="match status" value="1"/>
</dbReference>
<dbReference type="SUPFAM" id="SSF53474">
    <property type="entry name" value="alpha/beta-Hydrolases"/>
    <property type="match status" value="1"/>
</dbReference>
<dbReference type="Gene3D" id="3.40.50.1820">
    <property type="entry name" value="alpha/beta hydrolase"/>
    <property type="match status" value="1"/>
</dbReference>